<sequence>MGADITTNRQQGSASGPRTTVDLDPKAPKTYKTKTTSRLQDMQSSVTHHVLPTVTPSEKNPPRPDHTYKKSEESIRAAILPSKQAKPAIESRPFSNSRAFICINMHVGSIYYSGGEISDELRSTIKHIHVGTQVGEIPNNETFEDCGNLTEVQFAREGALKVIGKDAFRNCTALQRMSLPPSVTELVDEAFRGCRNLTDVQFAP</sequence>
<evidence type="ECO:0008006" key="4">
    <source>
        <dbReference type="Google" id="ProtNLM"/>
    </source>
</evidence>
<dbReference type="Pfam" id="PF13306">
    <property type="entry name" value="LRR_5"/>
    <property type="match status" value="1"/>
</dbReference>
<proteinExistence type="predicted"/>
<feature type="compositionally biased region" description="Polar residues" evidence="1">
    <location>
        <begin position="1"/>
        <end position="18"/>
    </location>
</feature>
<accession>K0THI9</accession>
<organism evidence="2 3">
    <name type="scientific">Thalassiosira oceanica</name>
    <name type="common">Marine diatom</name>
    <dbReference type="NCBI Taxonomy" id="159749"/>
    <lineage>
        <taxon>Eukaryota</taxon>
        <taxon>Sar</taxon>
        <taxon>Stramenopiles</taxon>
        <taxon>Ochrophyta</taxon>
        <taxon>Bacillariophyta</taxon>
        <taxon>Coscinodiscophyceae</taxon>
        <taxon>Thalassiosirophycidae</taxon>
        <taxon>Thalassiosirales</taxon>
        <taxon>Thalassiosiraceae</taxon>
        <taxon>Thalassiosira</taxon>
    </lineage>
</organism>
<keyword evidence="3" id="KW-1185">Reference proteome</keyword>
<feature type="region of interest" description="Disordered" evidence="1">
    <location>
        <begin position="1"/>
        <end position="70"/>
    </location>
</feature>
<name>K0THI9_THAOC</name>
<dbReference type="AlphaFoldDB" id="K0THI9"/>
<gene>
    <name evidence="2" type="ORF">THAOC_01289</name>
</gene>
<feature type="compositionally biased region" description="Basic and acidic residues" evidence="1">
    <location>
        <begin position="60"/>
        <end position="70"/>
    </location>
</feature>
<dbReference type="SUPFAM" id="SSF52058">
    <property type="entry name" value="L domain-like"/>
    <property type="match status" value="1"/>
</dbReference>
<reference evidence="2 3" key="1">
    <citation type="journal article" date="2012" name="Genome Biol.">
        <title>Genome and low-iron response of an oceanic diatom adapted to chronic iron limitation.</title>
        <authorList>
            <person name="Lommer M."/>
            <person name="Specht M."/>
            <person name="Roy A.S."/>
            <person name="Kraemer L."/>
            <person name="Andreson R."/>
            <person name="Gutowska M.A."/>
            <person name="Wolf J."/>
            <person name="Bergner S.V."/>
            <person name="Schilhabel M.B."/>
            <person name="Klostermeier U.C."/>
            <person name="Beiko R.G."/>
            <person name="Rosenstiel P."/>
            <person name="Hippler M."/>
            <person name="Laroche J."/>
        </authorList>
    </citation>
    <scope>NUCLEOTIDE SEQUENCE [LARGE SCALE GENOMIC DNA]</scope>
    <source>
        <strain evidence="2 3">CCMP1005</strain>
    </source>
</reference>
<evidence type="ECO:0000313" key="3">
    <source>
        <dbReference type="Proteomes" id="UP000266841"/>
    </source>
</evidence>
<comment type="caution">
    <text evidence="2">The sequence shown here is derived from an EMBL/GenBank/DDBJ whole genome shotgun (WGS) entry which is preliminary data.</text>
</comment>
<dbReference type="InterPro" id="IPR026906">
    <property type="entry name" value="LRR_5"/>
</dbReference>
<protein>
    <recommendedName>
        <fullName evidence="4">Leucine-rich repeat domain-containing protein</fullName>
    </recommendedName>
</protein>
<dbReference type="Proteomes" id="UP000266841">
    <property type="component" value="Unassembled WGS sequence"/>
</dbReference>
<evidence type="ECO:0000256" key="1">
    <source>
        <dbReference type="SAM" id="MobiDB-lite"/>
    </source>
</evidence>
<dbReference type="EMBL" id="AGNL01001551">
    <property type="protein sequence ID" value="EJK76920.1"/>
    <property type="molecule type" value="Genomic_DNA"/>
</dbReference>
<evidence type="ECO:0000313" key="2">
    <source>
        <dbReference type="EMBL" id="EJK76920.1"/>
    </source>
</evidence>
<dbReference type="Gene3D" id="3.80.10.10">
    <property type="entry name" value="Ribonuclease Inhibitor"/>
    <property type="match status" value="1"/>
</dbReference>
<feature type="compositionally biased region" description="Polar residues" evidence="1">
    <location>
        <begin position="37"/>
        <end position="47"/>
    </location>
</feature>
<dbReference type="InterPro" id="IPR032675">
    <property type="entry name" value="LRR_dom_sf"/>
</dbReference>